<dbReference type="RefSeq" id="WP_253647736.1">
    <property type="nucleotide sequence ID" value="NZ_BAAAMO010000002.1"/>
</dbReference>
<evidence type="ECO:0000313" key="5">
    <source>
        <dbReference type="Proteomes" id="UP001597068"/>
    </source>
</evidence>
<dbReference type="Pfam" id="PF01981">
    <property type="entry name" value="PTH2"/>
    <property type="match status" value="1"/>
</dbReference>
<reference evidence="5" key="1">
    <citation type="journal article" date="2019" name="Int. J. Syst. Evol. Microbiol.">
        <title>The Global Catalogue of Microorganisms (GCM) 10K type strain sequencing project: providing services to taxonomists for standard genome sequencing and annotation.</title>
        <authorList>
            <consortium name="The Broad Institute Genomics Platform"/>
            <consortium name="The Broad Institute Genome Sequencing Center for Infectious Disease"/>
            <person name="Wu L."/>
            <person name="Ma J."/>
        </authorList>
    </citation>
    <scope>NUCLEOTIDE SEQUENCE [LARGE SCALE GENOMIC DNA]</scope>
    <source>
        <strain evidence="5">CCUG 50873</strain>
    </source>
</reference>
<evidence type="ECO:0000256" key="3">
    <source>
        <dbReference type="ARBA" id="ARBA00048707"/>
    </source>
</evidence>
<dbReference type="GO" id="GO:0004045">
    <property type="term" value="F:peptidyl-tRNA hydrolase activity"/>
    <property type="evidence" value="ECO:0007669"/>
    <property type="project" value="UniProtKB-EC"/>
</dbReference>
<evidence type="ECO:0000313" key="4">
    <source>
        <dbReference type="EMBL" id="MFD0924202.1"/>
    </source>
</evidence>
<dbReference type="EMBL" id="JBHTIL010000001">
    <property type="protein sequence ID" value="MFD0924202.1"/>
    <property type="molecule type" value="Genomic_DNA"/>
</dbReference>
<comment type="caution">
    <text evidence="4">The sequence shown here is derived from an EMBL/GenBank/DDBJ whole genome shotgun (WGS) entry which is preliminary data.</text>
</comment>
<dbReference type="EC" id="3.1.1.29" evidence="1"/>
<dbReference type="InterPro" id="IPR002833">
    <property type="entry name" value="PTH2"/>
</dbReference>
<name>A0ABW3G1X1_9NOCA</name>
<dbReference type="InterPro" id="IPR023476">
    <property type="entry name" value="Pep_tRNA_hydro_II_dom_sf"/>
</dbReference>
<comment type="catalytic activity">
    <reaction evidence="3">
        <text>an N-acyl-L-alpha-aminoacyl-tRNA + H2O = an N-acyl-L-amino acid + a tRNA + H(+)</text>
        <dbReference type="Rhea" id="RHEA:54448"/>
        <dbReference type="Rhea" id="RHEA-COMP:10123"/>
        <dbReference type="Rhea" id="RHEA-COMP:13883"/>
        <dbReference type="ChEBI" id="CHEBI:15377"/>
        <dbReference type="ChEBI" id="CHEBI:15378"/>
        <dbReference type="ChEBI" id="CHEBI:59874"/>
        <dbReference type="ChEBI" id="CHEBI:78442"/>
        <dbReference type="ChEBI" id="CHEBI:138191"/>
        <dbReference type="EC" id="3.1.1.29"/>
    </reaction>
</comment>
<dbReference type="Proteomes" id="UP001597068">
    <property type="component" value="Unassembled WGS sequence"/>
</dbReference>
<gene>
    <name evidence="4" type="ORF">ACFQ04_00485</name>
</gene>
<organism evidence="4 5">
    <name type="scientific">Williamsia deligens</name>
    <dbReference type="NCBI Taxonomy" id="321325"/>
    <lineage>
        <taxon>Bacteria</taxon>
        <taxon>Bacillati</taxon>
        <taxon>Actinomycetota</taxon>
        <taxon>Actinomycetes</taxon>
        <taxon>Mycobacteriales</taxon>
        <taxon>Nocardiaceae</taxon>
        <taxon>Williamsia</taxon>
    </lineage>
</organism>
<protein>
    <recommendedName>
        <fullName evidence="1">peptidyl-tRNA hydrolase</fullName>
        <ecNumber evidence="1">3.1.1.29</ecNumber>
    </recommendedName>
</protein>
<dbReference type="Gene3D" id="3.40.1490.10">
    <property type="entry name" value="Bit1"/>
    <property type="match status" value="1"/>
</dbReference>
<accession>A0ABW3G1X1</accession>
<evidence type="ECO:0000256" key="2">
    <source>
        <dbReference type="ARBA" id="ARBA00022801"/>
    </source>
</evidence>
<dbReference type="SUPFAM" id="SSF102462">
    <property type="entry name" value="Peptidyl-tRNA hydrolase II"/>
    <property type="match status" value="1"/>
</dbReference>
<keyword evidence="5" id="KW-1185">Reference proteome</keyword>
<sequence>MGFDERFGLLTDRLGDAPDSDDPALVLAMPIVVRIEKRDPPGRQATLVAAARAAVLLCLDEQADADGPWGDAVAAWCGARIRKISRRARGAHWTAAQDVPGVTVAEGDGFARAIVPGPVGDVDRRIDRLQIGGTELEGPLEPPGVVGEAPVVLWVNPGLDMTLGKLAAQVGHGSMLAARLFDVSDARRWWEDGCPLAVAEPSEEQWADLLARDGSDTVAVRDAGFTEVAPGSVTVIAERRRETDTPGREDGR</sequence>
<proteinExistence type="predicted"/>
<keyword evidence="2 4" id="KW-0378">Hydrolase</keyword>
<evidence type="ECO:0000256" key="1">
    <source>
        <dbReference type="ARBA" id="ARBA00013260"/>
    </source>
</evidence>